<evidence type="ECO:0000313" key="4">
    <source>
        <dbReference type="EMBL" id="CAJ1410901.1"/>
    </source>
</evidence>
<dbReference type="GO" id="GO:0016787">
    <property type="term" value="F:hydrolase activity"/>
    <property type="evidence" value="ECO:0007669"/>
    <property type="project" value="UniProtKB-KW"/>
</dbReference>
<dbReference type="EMBL" id="CAUJNA010003846">
    <property type="protein sequence ID" value="CAJ1410901.1"/>
    <property type="molecule type" value="Genomic_DNA"/>
</dbReference>
<dbReference type="AlphaFoldDB" id="A0AA36NMC6"/>
<dbReference type="PANTHER" id="PTHR48070">
    <property type="entry name" value="ESTERASE OVCA2"/>
    <property type="match status" value="1"/>
</dbReference>
<reference evidence="4" key="1">
    <citation type="submission" date="2023-08" db="EMBL/GenBank/DDBJ databases">
        <authorList>
            <person name="Chen Y."/>
            <person name="Shah S."/>
            <person name="Dougan E. K."/>
            <person name="Thang M."/>
            <person name="Chan C."/>
        </authorList>
    </citation>
    <scope>NUCLEOTIDE SEQUENCE</scope>
</reference>
<dbReference type="InterPro" id="IPR029058">
    <property type="entry name" value="AB_hydrolase_fold"/>
</dbReference>
<organism evidence="4 5">
    <name type="scientific">Effrenium voratum</name>
    <dbReference type="NCBI Taxonomy" id="2562239"/>
    <lineage>
        <taxon>Eukaryota</taxon>
        <taxon>Sar</taxon>
        <taxon>Alveolata</taxon>
        <taxon>Dinophyceae</taxon>
        <taxon>Suessiales</taxon>
        <taxon>Symbiodiniaceae</taxon>
        <taxon>Effrenium</taxon>
    </lineage>
</organism>
<name>A0AA36NMC6_9DINO</name>
<sequence>MRAPRLLALVVLVSGPCFMPRLLCLHGKGSSGALLQERLKPLATQAELVCVDAPHPLGGGYAWWHLPPGERSFTTPVFEGWQETLEHIRRVWKDQGPFDGILGFSQGAILLAALVALGEMKEGRPLASCRHLVLCGAAVPGPFKREMAELMADPGARGFQALHTVGRQDDINPPEGAREVAAALGGKVLEFEGGHDVPLDEAALGAYRDLLS</sequence>
<feature type="domain" description="Serine hydrolase" evidence="3">
    <location>
        <begin position="20"/>
        <end position="201"/>
    </location>
</feature>
<dbReference type="Gene3D" id="3.40.50.1820">
    <property type="entry name" value="alpha/beta hydrolase"/>
    <property type="match status" value="1"/>
</dbReference>
<evidence type="ECO:0000256" key="1">
    <source>
        <dbReference type="ARBA" id="ARBA00022801"/>
    </source>
</evidence>
<dbReference type="Pfam" id="PF03959">
    <property type="entry name" value="FSH1"/>
    <property type="match status" value="1"/>
</dbReference>
<accession>A0AA36NMC6</accession>
<dbReference type="PANTHER" id="PTHR48070:SF6">
    <property type="entry name" value="ESTERASE OVCA2"/>
    <property type="match status" value="1"/>
</dbReference>
<keyword evidence="5" id="KW-1185">Reference proteome</keyword>
<keyword evidence="2" id="KW-0732">Signal</keyword>
<dbReference type="InterPro" id="IPR005645">
    <property type="entry name" value="FSH-like_dom"/>
</dbReference>
<dbReference type="GO" id="GO:0005634">
    <property type="term" value="C:nucleus"/>
    <property type="evidence" value="ECO:0007669"/>
    <property type="project" value="TreeGrafter"/>
</dbReference>
<feature type="signal peptide" evidence="2">
    <location>
        <begin position="1"/>
        <end position="24"/>
    </location>
</feature>
<comment type="caution">
    <text evidence="4">The sequence shown here is derived from an EMBL/GenBank/DDBJ whole genome shotgun (WGS) entry which is preliminary data.</text>
</comment>
<feature type="chain" id="PRO_5041238400" description="Serine hydrolase domain-containing protein" evidence="2">
    <location>
        <begin position="25"/>
        <end position="212"/>
    </location>
</feature>
<evidence type="ECO:0000259" key="3">
    <source>
        <dbReference type="Pfam" id="PF03959"/>
    </source>
</evidence>
<dbReference type="Proteomes" id="UP001178507">
    <property type="component" value="Unassembled WGS sequence"/>
</dbReference>
<keyword evidence="1" id="KW-0378">Hydrolase</keyword>
<dbReference type="SUPFAM" id="SSF53474">
    <property type="entry name" value="alpha/beta-Hydrolases"/>
    <property type="match status" value="1"/>
</dbReference>
<dbReference type="GO" id="GO:0005737">
    <property type="term" value="C:cytoplasm"/>
    <property type="evidence" value="ECO:0007669"/>
    <property type="project" value="TreeGrafter"/>
</dbReference>
<protein>
    <recommendedName>
        <fullName evidence="3">Serine hydrolase domain-containing protein</fullName>
    </recommendedName>
</protein>
<evidence type="ECO:0000313" key="5">
    <source>
        <dbReference type="Proteomes" id="UP001178507"/>
    </source>
</evidence>
<proteinExistence type="predicted"/>
<evidence type="ECO:0000256" key="2">
    <source>
        <dbReference type="SAM" id="SignalP"/>
    </source>
</evidence>
<gene>
    <name evidence="4" type="ORF">EVOR1521_LOCUS31625</name>
</gene>
<dbReference type="InterPro" id="IPR050593">
    <property type="entry name" value="LovG"/>
</dbReference>